<feature type="transmembrane region" description="Helical" evidence="4">
    <location>
        <begin position="131"/>
        <end position="150"/>
    </location>
</feature>
<dbReference type="PANTHER" id="PTHR10572">
    <property type="entry name" value="3-HYDROXY-3-METHYLGLUTARYL-COENZYME A REDUCTASE"/>
    <property type="match status" value="1"/>
</dbReference>
<keyword evidence="4" id="KW-0472">Membrane</keyword>
<feature type="transmembrane region" description="Helical" evidence="4">
    <location>
        <begin position="198"/>
        <end position="218"/>
    </location>
</feature>
<evidence type="ECO:0000256" key="5">
    <source>
        <dbReference type="SAM" id="SignalP"/>
    </source>
</evidence>
<evidence type="ECO:0000313" key="7">
    <source>
        <dbReference type="EMBL" id="KAK6617200.1"/>
    </source>
</evidence>
<reference evidence="7 8" key="1">
    <citation type="submission" date="2023-09" db="EMBL/GenBank/DDBJ databases">
        <title>Genomes of two closely related lineages of the louse Polyplax serrata with different host specificities.</title>
        <authorList>
            <person name="Martinu J."/>
            <person name="Tarabai H."/>
            <person name="Stefka J."/>
            <person name="Hypsa V."/>
        </authorList>
    </citation>
    <scope>NUCLEOTIDE SEQUENCE [LARGE SCALE GENOMIC DNA]</scope>
    <source>
        <strain evidence="7">98ZLc_SE</strain>
    </source>
</reference>
<dbReference type="InterPro" id="IPR000731">
    <property type="entry name" value="SSD"/>
</dbReference>
<feature type="domain" description="SSD" evidence="6">
    <location>
        <begin position="67"/>
        <end position="224"/>
    </location>
</feature>
<comment type="pathway">
    <text evidence="1">Metabolic intermediate biosynthesis; (R)-mevalonate biosynthesis; (R)-mevalonate from acetyl-CoA: step 3/3.</text>
</comment>
<feature type="compositionally biased region" description="Basic and acidic residues" evidence="3">
    <location>
        <begin position="394"/>
        <end position="411"/>
    </location>
</feature>
<dbReference type="EMBL" id="JAWJWF010000052">
    <property type="protein sequence ID" value="KAK6617200.1"/>
    <property type="molecule type" value="Genomic_DNA"/>
</dbReference>
<dbReference type="PANTHER" id="PTHR10572:SF24">
    <property type="entry name" value="3-HYDROXY-3-METHYLGLUTARYL-COENZYME A REDUCTASE"/>
    <property type="match status" value="1"/>
</dbReference>
<dbReference type="Gene3D" id="1.10.3270.10">
    <property type="entry name" value="HMGR, N-terminal domain"/>
    <property type="match status" value="1"/>
</dbReference>
<comment type="catalytic activity">
    <reaction evidence="2">
        <text>(R)-mevalonate + 2 NADP(+) + CoA = (3S)-3-hydroxy-3-methylglutaryl-CoA + 2 NADPH + 2 H(+)</text>
        <dbReference type="Rhea" id="RHEA:15989"/>
        <dbReference type="ChEBI" id="CHEBI:15378"/>
        <dbReference type="ChEBI" id="CHEBI:36464"/>
        <dbReference type="ChEBI" id="CHEBI:43074"/>
        <dbReference type="ChEBI" id="CHEBI:57287"/>
        <dbReference type="ChEBI" id="CHEBI:57783"/>
        <dbReference type="ChEBI" id="CHEBI:58349"/>
        <dbReference type="EC" id="1.1.1.34"/>
    </reaction>
    <physiologicalReaction direction="right-to-left" evidence="2">
        <dbReference type="Rhea" id="RHEA:15991"/>
    </physiologicalReaction>
</comment>
<evidence type="ECO:0000256" key="2">
    <source>
        <dbReference type="ARBA" id="ARBA00049909"/>
    </source>
</evidence>
<gene>
    <name evidence="7" type="ORF">RUM44_005531</name>
</gene>
<accession>A0ABR1ADM8</accession>
<feature type="transmembrane region" description="Helical" evidence="4">
    <location>
        <begin position="96"/>
        <end position="119"/>
    </location>
</feature>
<feature type="region of interest" description="Disordered" evidence="3">
    <location>
        <begin position="394"/>
        <end position="413"/>
    </location>
</feature>
<feature type="chain" id="PRO_5046694589" description="SSD domain-containing protein" evidence="5">
    <location>
        <begin position="42"/>
        <end position="534"/>
    </location>
</feature>
<protein>
    <recommendedName>
        <fullName evidence="6">SSD domain-containing protein</fullName>
    </recommendedName>
</protein>
<keyword evidence="8" id="KW-1185">Reference proteome</keyword>
<name>A0ABR1ADM8_POLSC</name>
<proteinExistence type="predicted"/>
<sequence>MVGRIFQAHGEICASHPWEVIVATLTLTLCLLTVDPKPSNSLPVDTVQTCSSWGHTYAGTEEYNAADMIMMTIIRCSAILYSYYQFCNLHKLGSKYILGIAGLFTVFSSFVFSSTVINFMRGDISDLKDALFFFLLLIDLSKATLLAQFALSSSSPEEVKHNIAKGMAKLGPIITLDTLVETLVIGVGTLSGVRRLEILCCFACMSVIVNYVVFMTFYPACLSLILELSRIGGSGRIMWQNKLMVFRALTEEQQKPNPVVQRVKVIMSAGLVIVHARSRWGLQYEEEIVSPLTVVDRILPLNTTEESLLHLNIMRWITVNADHIVILVLLLAVTIKFILFEEKEQHFLRPMAAGVEDTQSSVTPASEMAATTMVAKSNAKSALNGDWIEVTSCAREESHEEEQQRGRDKQVQTENSTPRIIKVLEDVDRDLDECIKLYKDVKYLFYIIRMPCATHECVEKQAFFSPLQKGAEVLTDKEVIRLVNNKHIAAYQIEKAVNDPERGVGIRRKILSTAGEFSEAIVNLPYKNYDYSQA</sequence>
<dbReference type="InterPro" id="IPR053958">
    <property type="entry name" value="HMGCR/SNAP/NPC1-like_SSD"/>
</dbReference>
<dbReference type="InterPro" id="IPR009029">
    <property type="entry name" value="HMG_CoA_Rdtase_sub-bd_dom_sf"/>
</dbReference>
<comment type="caution">
    <text evidence="7">The sequence shown here is derived from an EMBL/GenBank/DDBJ whole genome shotgun (WGS) entry which is preliminary data.</text>
</comment>
<dbReference type="SUPFAM" id="SSF56542">
    <property type="entry name" value="Substrate-binding domain of HMG-CoA reductase"/>
    <property type="match status" value="1"/>
</dbReference>
<feature type="transmembrane region" description="Helical" evidence="4">
    <location>
        <begin position="170"/>
        <end position="191"/>
    </location>
</feature>
<evidence type="ECO:0000259" key="6">
    <source>
        <dbReference type="PROSITE" id="PS50156"/>
    </source>
</evidence>
<evidence type="ECO:0000256" key="1">
    <source>
        <dbReference type="ARBA" id="ARBA00005084"/>
    </source>
</evidence>
<dbReference type="Pfam" id="PF12349">
    <property type="entry name" value="Sterol-sensing"/>
    <property type="match status" value="1"/>
</dbReference>
<dbReference type="Proteomes" id="UP001359485">
    <property type="component" value="Unassembled WGS sequence"/>
</dbReference>
<organism evidence="7 8">
    <name type="scientific">Polyplax serrata</name>
    <name type="common">Common mouse louse</name>
    <dbReference type="NCBI Taxonomy" id="468196"/>
    <lineage>
        <taxon>Eukaryota</taxon>
        <taxon>Metazoa</taxon>
        <taxon>Ecdysozoa</taxon>
        <taxon>Arthropoda</taxon>
        <taxon>Hexapoda</taxon>
        <taxon>Insecta</taxon>
        <taxon>Pterygota</taxon>
        <taxon>Neoptera</taxon>
        <taxon>Paraneoptera</taxon>
        <taxon>Psocodea</taxon>
        <taxon>Troctomorpha</taxon>
        <taxon>Phthiraptera</taxon>
        <taxon>Anoplura</taxon>
        <taxon>Polyplacidae</taxon>
        <taxon>Polyplax</taxon>
    </lineage>
</organism>
<dbReference type="PROSITE" id="PS50156">
    <property type="entry name" value="SSD"/>
    <property type="match status" value="1"/>
</dbReference>
<evidence type="ECO:0000313" key="8">
    <source>
        <dbReference type="Proteomes" id="UP001359485"/>
    </source>
</evidence>
<dbReference type="InterPro" id="IPR023282">
    <property type="entry name" value="HMG_CoA_Rdtase_N"/>
</dbReference>
<keyword evidence="4" id="KW-0812">Transmembrane</keyword>
<evidence type="ECO:0000256" key="3">
    <source>
        <dbReference type="SAM" id="MobiDB-lite"/>
    </source>
</evidence>
<feature type="signal peptide" evidence="5">
    <location>
        <begin position="1"/>
        <end position="41"/>
    </location>
</feature>
<evidence type="ECO:0000256" key="4">
    <source>
        <dbReference type="SAM" id="Phobius"/>
    </source>
</evidence>
<keyword evidence="4" id="KW-1133">Transmembrane helix</keyword>
<dbReference type="InterPro" id="IPR002202">
    <property type="entry name" value="HMG_CoA_Rdtase"/>
</dbReference>
<keyword evidence="5" id="KW-0732">Signal</keyword>